<evidence type="ECO:0000313" key="4">
    <source>
        <dbReference type="Proteomes" id="UP000199069"/>
    </source>
</evidence>
<dbReference type="PANTHER" id="PTHR12110:SF21">
    <property type="entry name" value="XYLOSE ISOMERASE-LIKE TIM BARREL DOMAIN-CONTAINING PROTEIN"/>
    <property type="match status" value="1"/>
</dbReference>
<dbReference type="InterPro" id="IPR036237">
    <property type="entry name" value="Xyl_isomerase-like_sf"/>
</dbReference>
<dbReference type="Gene3D" id="3.20.20.150">
    <property type="entry name" value="Divalent-metal-dependent TIM barrel enzymes"/>
    <property type="match status" value="2"/>
</dbReference>
<dbReference type="Proteomes" id="UP000199069">
    <property type="component" value="Unassembled WGS sequence"/>
</dbReference>
<dbReference type="AlphaFoldDB" id="A0A0K3C581"/>
<dbReference type="EMBL" id="CWKI01000001">
    <property type="protein sequence ID" value="CTR04799.1"/>
    <property type="molecule type" value="Genomic_DNA"/>
</dbReference>
<organism evidence="2 4">
    <name type="scientific">Rhodotorula toruloides</name>
    <name type="common">Yeast</name>
    <name type="synonym">Rhodosporidium toruloides</name>
    <dbReference type="NCBI Taxonomy" id="5286"/>
    <lineage>
        <taxon>Eukaryota</taxon>
        <taxon>Fungi</taxon>
        <taxon>Dikarya</taxon>
        <taxon>Basidiomycota</taxon>
        <taxon>Pucciniomycotina</taxon>
        <taxon>Microbotryomycetes</taxon>
        <taxon>Sporidiobolales</taxon>
        <taxon>Sporidiobolaceae</taxon>
        <taxon>Rhodotorula</taxon>
    </lineage>
</organism>
<dbReference type="SUPFAM" id="SSF51658">
    <property type="entry name" value="Xylose isomerase-like"/>
    <property type="match status" value="2"/>
</dbReference>
<feature type="domain" description="Xylose isomerase-like TIM barrel" evidence="1">
    <location>
        <begin position="408"/>
        <end position="685"/>
    </location>
</feature>
<feature type="domain" description="Xylose isomerase-like TIM barrel" evidence="1">
    <location>
        <begin position="30"/>
        <end position="307"/>
    </location>
</feature>
<reference evidence="3 5" key="2">
    <citation type="journal article" date="2018" name="Elife">
        <title>Functional genomics of lipid metabolism in the oleaginous yeast Rhodosporidium toruloides.</title>
        <authorList>
            <person name="Coradetti S.T."/>
            <person name="Pinel D."/>
            <person name="Geiselman G."/>
            <person name="Ito M."/>
            <person name="Mondo S."/>
            <person name="Reilly M.C."/>
            <person name="Cheng Y.F."/>
            <person name="Bauer S."/>
            <person name="Grigoriev I."/>
            <person name="Gladden J.M."/>
            <person name="Simmons B.A."/>
            <person name="Brem R."/>
            <person name="Arkin A.P."/>
            <person name="Skerker J.M."/>
        </authorList>
    </citation>
    <scope>NUCLEOTIDE SEQUENCE [LARGE SCALE GENOMIC DNA]</scope>
    <source>
        <strain evidence="3 5">NBRC 0880</strain>
    </source>
</reference>
<accession>A0A0K3C581</accession>
<dbReference type="STRING" id="5286.A0A0K3C581"/>
<dbReference type="PANTHER" id="PTHR12110">
    <property type="entry name" value="HYDROXYPYRUVATE ISOMERASE"/>
    <property type="match status" value="1"/>
</dbReference>
<evidence type="ECO:0000313" key="2">
    <source>
        <dbReference type="EMBL" id="CTR04799.1"/>
    </source>
</evidence>
<gene>
    <name evidence="2" type="primary">FGENESH: predicted gene_1.660</name>
    <name evidence="3" type="ORF">AAT19DRAFT_9106</name>
    <name evidence="2" type="ORF">BN2166_0006600</name>
</gene>
<reference evidence="2 4" key="1">
    <citation type="submission" date="2015-07" db="EMBL/GenBank/DDBJ databases">
        <authorList>
            <person name="Cajimat M.N.B."/>
            <person name="Milazzo M.L."/>
            <person name="Fulhorst C.F."/>
        </authorList>
    </citation>
    <scope>NUCLEOTIDE SEQUENCE [LARGE SCALE GENOMIC DNA]</scope>
    <source>
        <strain evidence="2">Single colony</strain>
    </source>
</reference>
<dbReference type="OrthoDB" id="5360893at2759"/>
<evidence type="ECO:0000313" key="3">
    <source>
        <dbReference type="EMBL" id="PRQ78038.1"/>
    </source>
</evidence>
<keyword evidence="3" id="KW-0413">Isomerase</keyword>
<dbReference type="InterPro" id="IPR050312">
    <property type="entry name" value="IolE/XylAMocC-like"/>
</dbReference>
<dbReference type="GO" id="GO:0016853">
    <property type="term" value="F:isomerase activity"/>
    <property type="evidence" value="ECO:0007669"/>
    <property type="project" value="UniProtKB-KW"/>
</dbReference>
<sequence length="708" mass="78598">MPALPQAVPFGICSRSVGRSAAGHNILDILDECAKAGLWTIEVAYECLENYAKSLTSFSNPRDALREAARRVNQRARSLGLVCAVLDAFEGYEGLLDREQHDHLVDDFKFWVELCGIMGIEVVQVPASFETCEKAMGDVEVIVNDLRELADIGLSVSPPIKIAYEPLGWSTYIDTWEKALEICHRVDRPNIGLCLDTFHVASLLWASPETVNGLREGGAEALKASLDRLRKISPEDIFLYQLSDGTLLDPPMPDSPFTEPDIHHLFSWSMHGRPFPGEGYFPVAEISEAVFATGFRGVTVMEVFDDDAFSKCSTLLAERANRAVGSWVRLSKELGLAPFRPPTPKGQNKLGTCTVNIGHYEHYSLEDKLYACAAVGHQAIDLYEDDFLHYLSLQPGANKANLWEPIPAHLHAAKKIGDLCASLGMEIICFQPLIDVEGLVNQADREAAVERVKNYFPFMRALRTDCTYITTNRRYDFDNITGEVSVIAADLALFADLAADYARADGGPMIKIGYEHLSWGSHINTFDKTWEAIQLANRPNLGFVFDTFNFLAVEFADPYNPVGHGRKHDTLEESIRVVRSRLAKLVKLIPGDKIYVCQVADAKLVDPKSLKAPTHPDKAWTPDHEPPYRQWSSSHRLFPNESFLGGYMPVADCLAAILATGYKGALTLEVFNDSLFEKGPNVVAEHAKRSYAGLEACIAEAKEITPFW</sequence>
<evidence type="ECO:0000259" key="1">
    <source>
        <dbReference type="Pfam" id="PF01261"/>
    </source>
</evidence>
<protein>
    <submittedName>
        <fullName evidence="2">BY PROTMAP: gi|472588358|gb|EMS25830.1| 3-dehydroshikimate dehydratase [Rhodosporidium toruloides NP11] gi|647396149|emb|CDR38172.1| RHTO0S03e05050g1_1 [Rhodosporidium toruloides]</fullName>
    </submittedName>
    <submittedName>
        <fullName evidence="3">Xylose isomerase-like, TIM barrel-containing protein domain-containing protein</fullName>
    </submittedName>
</protein>
<name>A0A0K3C581_RHOTO</name>
<keyword evidence="4" id="KW-1185">Reference proteome</keyword>
<dbReference type="EMBL" id="LCTV02000001">
    <property type="protein sequence ID" value="PRQ78038.1"/>
    <property type="molecule type" value="Genomic_DNA"/>
</dbReference>
<dbReference type="InterPro" id="IPR013022">
    <property type="entry name" value="Xyl_isomerase-like_TIM-brl"/>
</dbReference>
<proteinExistence type="predicted"/>
<dbReference type="Pfam" id="PF01261">
    <property type="entry name" value="AP_endonuc_2"/>
    <property type="match status" value="2"/>
</dbReference>
<evidence type="ECO:0000313" key="5">
    <source>
        <dbReference type="Proteomes" id="UP000239560"/>
    </source>
</evidence>
<dbReference type="Proteomes" id="UP000239560">
    <property type="component" value="Unassembled WGS sequence"/>
</dbReference>